<comment type="caution">
    <text evidence="1">The sequence shown here is derived from an EMBL/GenBank/DDBJ whole genome shotgun (WGS) entry which is preliminary data.</text>
</comment>
<gene>
    <name evidence="1" type="ORF">FC43_GL001080</name>
</gene>
<protein>
    <submittedName>
        <fullName evidence="1">Uncharacterized protein</fullName>
    </submittedName>
</protein>
<dbReference type="AlphaFoldDB" id="A0A0R1UE29"/>
<evidence type="ECO:0000313" key="2">
    <source>
        <dbReference type="Proteomes" id="UP000050816"/>
    </source>
</evidence>
<reference evidence="1 2" key="1">
    <citation type="journal article" date="2015" name="Genome Announc.">
        <title>Expanding the biotechnology potential of lactobacilli through comparative genomics of 213 strains and associated genera.</title>
        <authorList>
            <person name="Sun Z."/>
            <person name="Harris H.M."/>
            <person name="McCann A."/>
            <person name="Guo C."/>
            <person name="Argimon S."/>
            <person name="Zhang W."/>
            <person name="Yang X."/>
            <person name="Jeffery I.B."/>
            <person name="Cooney J.C."/>
            <person name="Kagawa T.F."/>
            <person name="Liu W."/>
            <person name="Song Y."/>
            <person name="Salvetti E."/>
            <person name="Wrobel A."/>
            <person name="Rasinkangas P."/>
            <person name="Parkhill J."/>
            <person name="Rea M.C."/>
            <person name="O'Sullivan O."/>
            <person name="Ritari J."/>
            <person name="Douillard F.P."/>
            <person name="Paul Ross R."/>
            <person name="Yang R."/>
            <person name="Briner A.E."/>
            <person name="Felis G.E."/>
            <person name="de Vos W.M."/>
            <person name="Barrangou R."/>
            <person name="Klaenhammer T.R."/>
            <person name="Caufield P.W."/>
            <person name="Cui Y."/>
            <person name="Zhang H."/>
            <person name="O'Toole P.W."/>
        </authorList>
    </citation>
    <scope>NUCLEOTIDE SEQUENCE [LARGE SCALE GENOMIC DNA]</scope>
    <source>
        <strain evidence="1 2">DSM 15946</strain>
    </source>
</reference>
<organism evidence="1 2">
    <name type="scientific">Limosilactobacillus ingluviei DSM 15946</name>
    <dbReference type="NCBI Taxonomy" id="1423760"/>
    <lineage>
        <taxon>Bacteria</taxon>
        <taxon>Bacillati</taxon>
        <taxon>Bacillota</taxon>
        <taxon>Bacilli</taxon>
        <taxon>Lactobacillales</taxon>
        <taxon>Lactobacillaceae</taxon>
        <taxon>Limosilactobacillus</taxon>
    </lineage>
</organism>
<sequence>MGVKIMNPYKEFINWNERKRLIIDYDQNPESPRTSFSNLMKFYTFESRRYSPDEHDFNGVVQGLATLLGEKVYTIHDEENSTDSFFERVVKLALEKEIYLTPISCLDHSVLKYFAGVDYGWDTGCVGYMYATKKDVQNWFGNGKNWQENAANAVEGELKTYNQFVNGEIYMYYLYDENDCIEDQLCDIYADSEKELFEVFRDCAGISLNDENWKEIQRG</sequence>
<dbReference type="Proteomes" id="UP000050816">
    <property type="component" value="Unassembled WGS sequence"/>
</dbReference>
<dbReference type="PATRIC" id="fig|1423760.3.peg.1142"/>
<proteinExistence type="predicted"/>
<accession>A0A0R1UE29</accession>
<name>A0A0R1UE29_9LACO</name>
<evidence type="ECO:0000313" key="1">
    <source>
        <dbReference type="EMBL" id="KRL91660.1"/>
    </source>
</evidence>
<dbReference type="EMBL" id="AZFK01000018">
    <property type="protein sequence ID" value="KRL91660.1"/>
    <property type="molecule type" value="Genomic_DNA"/>
</dbReference>